<evidence type="ECO:0000256" key="4">
    <source>
        <dbReference type="ARBA" id="ARBA00022670"/>
    </source>
</evidence>
<keyword evidence="6" id="KW-0548">Nucleotidyltransferase</keyword>
<dbReference type="Pfam" id="PF08762">
    <property type="entry name" value="CRPV_capsid"/>
    <property type="match status" value="1"/>
</dbReference>
<dbReference type="GO" id="GO:0006508">
    <property type="term" value="P:proteolysis"/>
    <property type="evidence" value="ECO:0007669"/>
    <property type="project" value="UniProtKB-KW"/>
</dbReference>
<dbReference type="InterPro" id="IPR001205">
    <property type="entry name" value="RNA-dir_pol_C"/>
</dbReference>
<dbReference type="GO" id="GO:0003723">
    <property type="term" value="F:RNA binding"/>
    <property type="evidence" value="ECO:0007669"/>
    <property type="project" value="InterPro"/>
</dbReference>
<dbReference type="GO" id="GO:0019028">
    <property type="term" value="C:viral capsid"/>
    <property type="evidence" value="ECO:0007669"/>
    <property type="project" value="UniProtKB-KW"/>
</dbReference>
<dbReference type="Gene3D" id="3.30.70.270">
    <property type="match status" value="1"/>
</dbReference>
<proteinExistence type="predicted"/>
<comment type="subcellular location">
    <subcellularLocation>
        <location evidence="1">Virion</location>
    </subcellularLocation>
</comment>
<dbReference type="InterPro" id="IPR000605">
    <property type="entry name" value="Helicase_SF3_ssDNA/RNA_vir"/>
</dbReference>
<dbReference type="InterPro" id="IPR043502">
    <property type="entry name" value="DNA/RNA_pol_sf"/>
</dbReference>
<keyword evidence="13" id="KW-0175">Coiled coil</keyword>
<feature type="domain" description="SF3 helicase" evidence="16">
    <location>
        <begin position="1119"/>
        <end position="1287"/>
    </location>
</feature>
<evidence type="ECO:0000256" key="3">
    <source>
        <dbReference type="ARBA" id="ARBA00022561"/>
    </source>
</evidence>
<protein>
    <recommendedName>
        <fullName evidence="2">Genome polyprotein</fullName>
    </recommendedName>
</protein>
<evidence type="ECO:0000256" key="8">
    <source>
        <dbReference type="ARBA" id="ARBA00022801"/>
    </source>
</evidence>
<dbReference type="GO" id="GO:0006351">
    <property type="term" value="P:DNA-templated transcription"/>
    <property type="evidence" value="ECO:0007669"/>
    <property type="project" value="InterPro"/>
</dbReference>
<keyword evidence="10" id="KW-0067">ATP-binding</keyword>
<keyword evidence="3" id="KW-0167">Capsid protein</keyword>
<feature type="domain" description="RdRp catalytic" evidence="15">
    <location>
        <begin position="2333"/>
        <end position="2468"/>
    </location>
</feature>
<dbReference type="InterPro" id="IPR029053">
    <property type="entry name" value="Viral_coat"/>
</dbReference>
<evidence type="ECO:0000256" key="5">
    <source>
        <dbReference type="ARBA" id="ARBA00022679"/>
    </source>
</evidence>
<feature type="coiled-coil region" evidence="13">
    <location>
        <begin position="1420"/>
        <end position="1447"/>
    </location>
</feature>
<dbReference type="InterPro" id="IPR009003">
    <property type="entry name" value="Peptidase_S1_PA"/>
</dbReference>
<evidence type="ECO:0000256" key="2">
    <source>
        <dbReference type="ARBA" id="ARBA00020107"/>
    </source>
</evidence>
<keyword evidence="12" id="KW-0693">Viral RNA replication</keyword>
<accession>A0A7T7GV24</accession>
<dbReference type="Pfam" id="PF00910">
    <property type="entry name" value="RNA_helicase"/>
    <property type="match status" value="1"/>
</dbReference>
<dbReference type="SUPFAM" id="SSF88633">
    <property type="entry name" value="Positive stranded ssRNA viruses"/>
    <property type="match status" value="3"/>
</dbReference>
<dbReference type="CDD" id="cd00205">
    <property type="entry name" value="rhv_like"/>
    <property type="match status" value="1"/>
</dbReference>
<evidence type="ECO:0000256" key="11">
    <source>
        <dbReference type="ARBA" id="ARBA00022844"/>
    </source>
</evidence>
<evidence type="ECO:0000256" key="9">
    <source>
        <dbReference type="ARBA" id="ARBA00022807"/>
    </source>
</evidence>
<dbReference type="PROSITE" id="PS51218">
    <property type="entry name" value="SF3_HELICASE_2"/>
    <property type="match status" value="1"/>
</dbReference>
<keyword evidence="5" id="KW-0808">Transferase</keyword>
<keyword evidence="9" id="KW-0788">Thiol protease</keyword>
<dbReference type="SUPFAM" id="SSF50494">
    <property type="entry name" value="Trypsin-like serine proteases"/>
    <property type="match status" value="1"/>
</dbReference>
<keyword evidence="8" id="KW-0378">Hydrolase</keyword>
<dbReference type="GO" id="GO:0003724">
    <property type="term" value="F:RNA helicase activity"/>
    <property type="evidence" value="ECO:0007669"/>
    <property type="project" value="InterPro"/>
</dbReference>
<feature type="region of interest" description="Disordered" evidence="14">
    <location>
        <begin position="1448"/>
        <end position="1474"/>
    </location>
</feature>
<name>A0A7T7GV24_9VIRU</name>
<reference evidence="17" key="2">
    <citation type="submission" date="2020-09" db="EMBL/GenBank/DDBJ databases">
        <authorList>
            <person name="Le Lay C."/>
            <person name="Shi M."/>
            <person name="Bucek A."/>
            <person name="Bourguignon T."/>
            <person name="Lo N."/>
            <person name="Holmes E.C."/>
        </authorList>
    </citation>
    <scope>NUCLEOTIDE SEQUENCE</scope>
    <source>
        <strain evidence="17">67_Papua_1</strain>
    </source>
</reference>
<keyword evidence="4" id="KW-0645">Protease</keyword>
<evidence type="ECO:0000256" key="10">
    <source>
        <dbReference type="ARBA" id="ARBA00022840"/>
    </source>
</evidence>
<evidence type="ECO:0000256" key="6">
    <source>
        <dbReference type="ARBA" id="ARBA00022695"/>
    </source>
</evidence>
<evidence type="ECO:0000256" key="13">
    <source>
        <dbReference type="SAM" id="Coils"/>
    </source>
</evidence>
<dbReference type="GO" id="GO:0005524">
    <property type="term" value="F:ATP binding"/>
    <property type="evidence" value="ECO:0007669"/>
    <property type="project" value="UniProtKB-KW"/>
</dbReference>
<evidence type="ECO:0000256" key="7">
    <source>
        <dbReference type="ARBA" id="ARBA00022741"/>
    </source>
</evidence>
<organism evidence="17">
    <name type="scientific">Hiksystermes virus</name>
    <dbReference type="NCBI Taxonomy" id="2796594"/>
    <lineage>
        <taxon>Viruses</taxon>
        <taxon>Riboviria</taxon>
    </lineage>
</organism>
<dbReference type="GO" id="GO:0039694">
    <property type="term" value="P:viral RNA genome replication"/>
    <property type="evidence" value="ECO:0007669"/>
    <property type="project" value="InterPro"/>
</dbReference>
<evidence type="ECO:0000259" key="16">
    <source>
        <dbReference type="PROSITE" id="PS51218"/>
    </source>
</evidence>
<reference evidence="17" key="1">
    <citation type="journal article" date="2020" name="Viruses">
        <title>Unmapped RNA Virus Diversity in Termites and their Symbionts.</title>
        <authorList>
            <person name="Lay C.L."/>
            <person name="Shi M."/>
            <person name="Bucek A."/>
            <person name="Bourguignon T."/>
            <person name="Lo N."/>
            <person name="Holmes E.C."/>
        </authorList>
    </citation>
    <scope>NUCLEOTIDE SEQUENCE</scope>
    <source>
        <strain evidence="17">67_Papua_1</strain>
    </source>
</reference>
<dbReference type="PROSITE" id="PS50507">
    <property type="entry name" value="RDRP_SSRNA_POS"/>
    <property type="match status" value="1"/>
</dbReference>
<dbReference type="InterPro" id="IPR014872">
    <property type="entry name" value="Dicistrovirus_capsid-polyPr_C"/>
</dbReference>
<dbReference type="Pfam" id="PF00915">
    <property type="entry name" value="Calici_coat"/>
    <property type="match status" value="1"/>
</dbReference>
<evidence type="ECO:0000313" key="17">
    <source>
        <dbReference type="EMBL" id="QQM16331.1"/>
    </source>
</evidence>
<evidence type="ECO:0000256" key="14">
    <source>
        <dbReference type="SAM" id="MobiDB-lite"/>
    </source>
</evidence>
<dbReference type="Gene3D" id="2.60.120.20">
    <property type="match status" value="3"/>
</dbReference>
<evidence type="ECO:0000256" key="1">
    <source>
        <dbReference type="ARBA" id="ARBA00004328"/>
    </source>
</evidence>
<dbReference type="InterPro" id="IPR004005">
    <property type="entry name" value="Calicivirus_coat"/>
</dbReference>
<dbReference type="EMBL" id="MW052132">
    <property type="protein sequence ID" value="QQM16331.1"/>
    <property type="molecule type" value="Genomic_RNA"/>
</dbReference>
<keyword evidence="7" id="KW-0547">Nucleotide-binding</keyword>
<evidence type="ECO:0000259" key="15">
    <source>
        <dbReference type="PROSITE" id="PS50507"/>
    </source>
</evidence>
<dbReference type="InterPro" id="IPR007094">
    <property type="entry name" value="RNA-dir_pol_PSvirus"/>
</dbReference>
<keyword evidence="11" id="KW-0946">Virion</keyword>
<dbReference type="GO" id="GO:0008234">
    <property type="term" value="F:cysteine-type peptidase activity"/>
    <property type="evidence" value="ECO:0007669"/>
    <property type="project" value="UniProtKB-KW"/>
</dbReference>
<dbReference type="SUPFAM" id="SSF56672">
    <property type="entry name" value="DNA/RNA polymerases"/>
    <property type="match status" value="1"/>
</dbReference>
<dbReference type="InterPro" id="IPR014759">
    <property type="entry name" value="Helicase_SF3_ssRNA_vir"/>
</dbReference>
<dbReference type="CDD" id="cd23169">
    <property type="entry name" value="ps-ssRNAv-Picornavirales"/>
    <property type="match status" value="1"/>
</dbReference>
<dbReference type="Pfam" id="PF00680">
    <property type="entry name" value="RdRP_1"/>
    <property type="match status" value="1"/>
</dbReference>
<evidence type="ECO:0000256" key="12">
    <source>
        <dbReference type="ARBA" id="ARBA00022953"/>
    </source>
</evidence>
<dbReference type="InterPro" id="IPR033703">
    <property type="entry name" value="Rhv-like"/>
</dbReference>
<dbReference type="GO" id="GO:0003968">
    <property type="term" value="F:RNA-directed RNA polymerase activity"/>
    <property type="evidence" value="ECO:0007669"/>
    <property type="project" value="InterPro"/>
</dbReference>
<sequence>MYNSHINRDYASYNDIYSASQRRFVLVNAGSSNSAQMEIPYWSLPSAIMLKSNQDERDQRNVTLTLGDLSIKVLSPLRVPKGLHYHSAHVSVYFRFLKPELRGMCDRSINDPFASPNMEEIVNTAEKVLHIVKPVLNLDKPTKPSIAAPIMPMAAHSFGTTEGQNEILRSLRSNPLAQTPGVVTGDGRDDSLSGLLSKWSLLTNFSWEATREEGYKLLTLDSSPIMDKDVYFGQNYTTPHKFYSLPIIANLASLFAYWRGDIELRFDFIATQFHSGRLMIATIPGAEGNETIDQAKNSANSVFCLTDSHQFVYTIPYYANVPFWKVKHNLDRTRDVWPPSRTMVFVLNPLIPMEQVVDSIEIMVYIRGAPNFEFSLLKMPSLALSFNRDILKPTSTSAWVDPSWPQMFTSGSRWFNRPDGKQSMSFFDSETTDYFTQFLNLKFDTVYQVPNSTMRIQVGKNSVFFRCQYFLEDGKTLKDVSYMVRARQYSDYPVVVIFESKEKAFKYISTNDISLGIPEYGQGPWAQISMDGKSWRNINRDELPYVPFTVEAKRKDLDFVMLPSPNMEEGTGSAVPIVSMESSAASTNYGERVFGENITSLKQVAKRWQHLGCGTIKLITDSRVCISQSAPIMTIDTHPIKRFEAGASGFRDNRLRDGAISIICSAFAGYRGSMRYRIVVSGTNLDFLNFSVIHKFDLAPNSSSPSVVVQSLKPREAKDYFDSSYATELQSTYVNNILEFEVPFYNRGEYNSLYRAHGDMKYILENFQSCGQIHVYCSGLQVKAKIGFDVYYSIGDDFAFSNFQGFPSMYFLDEIPAEPNMDYIKSFFTAPKRVGDACDFIKSSCTSLMSSTANVVSGVAASIKRLAVAPFISKGFDSIASVLSACKGAASLIMSQIMHIIANPWCKITICISIFSILCMVMSDKIVFLLSKFKQVVSSCWDWLFGKNQPNTSDQASSPQQQAQPNAEEPGGCEVFVSLLWSIVAGLASYVGSAPKSFAGFVSGLFKRSGDIFRAHVFGVKFFRDFIECMKRMWQWINKKLGWQRPLYHLAQNDQVLKEWFITSSILLAPEHADRIKKDKDWIGRLYEAQIVGRLLKQAAINTEKDISRDMYRAIIDNQKALTEKVEMLIRCKCYIPIRQEPFIAWLVGAPGMGKSYFAPMLMRRLAIDYKVDPSIFALAPNQKFYDMLTDQQFVLFDDFLNWTGEYADAVYSQYLNISCSYMLNLPRSSVLDKSTLDNFQFLFITANQFGFDAQCGVRELDAYNRRRHVTIKPVPSNEYLKGFKSEAAAAKAYCAKEKSEKHNSRDLAFKVYSGHSTENPVYVEGFENLYSLIKTIADRQRTDAEIQYYEEVELHNRAMDARAEEGDSFADYFDRINKMQEEIVERGYKELLSDGVKDSIAWLGERLKSRYAVFDGKPVEPMAEELKDLESKMEKAEEEVADLVNDVPKQPASKPNPDSVFPSTSALQEGEIPEPNMKIDDIVKECLEEEEKKEKEDSNKDRFVPSYRDIFGKFDIPALSCEYMTHDDLQFCDPFSGGSTECCHDMQFANLRYYRFHDKLRDKIKRYFSYEQENLSPSGIFLDMRAAGDNFDKLNRSVACFDSPCFDKNGFKPDCKWVAEKDAQRQALSNYWSTVCVYLNRFKITWKEFGVIDQEQFSSLVPEELYTILSKLYSSDEQDEIALHPSKIRAILNIISCGFLAKRVSVNGVGHAVYPEPKHIFLETRGQFEIRRTHGILFDDVTYIDGNDMQEHSVNEWKPIVKFVVLLGIIACALSFVSTFLGVIIGFLEMVGLVKFFGSSNMGTSGDFKNVKQGSTASVKAVRMLSADGNANFDVKDEYDGRKEKIISNSFFIVAQLEGDQPINIKARCIGICGYRAIVLTHYVEQFLFLQKKYPGIKFFLFRKNIGTLEPFYFEKVNIEYPESGGYCIMEFPQGGIQFKDIRYLIPHEGSVNYPSKATFVEVGVDRVIETPLDIKFSLRKQLIRADPDSAMSDWSIDQKFEYKDKAGKGLCGSFLYCPKLDRPLIGIHTAGVGTILGFSEILLYETFQFTPSLNKVEMVTPNMDLDEKLYQPQGPHVVVGHLPKDMGVIIPKETRIIPSLAHGIFPTNSEPAPLSPNDPRLPPNSSPLELGIEKRCDLIIPFCDRDINKACEDVKQLILTKCKPVRSCVTQLSIAEAIEGIPGIRGMEPLELKTSEGFPWTKMRKANFSDKRWMFDMDDSSTYPKCNGIFSKLKDTIDLKEQMRRQGIAPATYFTACLKDARILKEKCKIPGKTRLFEMSPVDLSIAQRRYYLDFYASYMTHRRDLENTIGINNNGPEWSLLANDLISFSPNILGGDYSSYGPKMSIEILHRVWDIKTEWLKKFRVTFDSKDEIACNAMKYECLNSLLVVGRYVMRALGGMHSGNVATVILNSMCNSVLIRIAYLGIMRNAKSPFGSMNDFNKLVKMFSNGDDLIIAVNSRIINIFNNVSISQFFALHNIKFTNSKKDCEIVPFENIFEVSYLKCGFLPHPFRRGEWLAPLDKLSIEDTPQWIWNKDVDKLEATIQNCDMAVRLSYGHGREYFEYIRNSILAFFDRESIRYTLPHWDELDNNVWEHSLQIVNYFV</sequence>
<dbReference type="InterPro" id="IPR043128">
    <property type="entry name" value="Rev_trsase/Diguanyl_cyclase"/>
</dbReference>